<keyword evidence="3" id="KW-1185">Reference proteome</keyword>
<dbReference type="Gene3D" id="3.40.630.30">
    <property type="match status" value="1"/>
</dbReference>
<evidence type="ECO:0000313" key="3">
    <source>
        <dbReference type="Proteomes" id="UP000623269"/>
    </source>
</evidence>
<organism evidence="2 3">
    <name type="scientific">Mobilitalea sibirica</name>
    <dbReference type="NCBI Taxonomy" id="1462919"/>
    <lineage>
        <taxon>Bacteria</taxon>
        <taxon>Bacillati</taxon>
        <taxon>Bacillota</taxon>
        <taxon>Clostridia</taxon>
        <taxon>Lachnospirales</taxon>
        <taxon>Lachnospiraceae</taxon>
        <taxon>Mobilitalea</taxon>
    </lineage>
</organism>
<feature type="domain" description="N-acetyltransferase" evidence="1">
    <location>
        <begin position="1"/>
        <end position="138"/>
    </location>
</feature>
<accession>A0A8J7KTN8</accession>
<dbReference type="PANTHER" id="PTHR43233:SF1">
    <property type="entry name" value="FAMILY N-ACETYLTRANSFERASE, PUTATIVE (AFU_ORTHOLOGUE AFUA_6G03350)-RELATED"/>
    <property type="match status" value="1"/>
</dbReference>
<evidence type="ECO:0000259" key="1">
    <source>
        <dbReference type="PROSITE" id="PS51186"/>
    </source>
</evidence>
<dbReference type="CDD" id="cd04301">
    <property type="entry name" value="NAT_SF"/>
    <property type="match status" value="1"/>
</dbReference>
<dbReference type="SUPFAM" id="SSF55729">
    <property type="entry name" value="Acyl-CoA N-acyltransferases (Nat)"/>
    <property type="match status" value="1"/>
</dbReference>
<dbReference type="GO" id="GO:0016747">
    <property type="term" value="F:acyltransferase activity, transferring groups other than amino-acyl groups"/>
    <property type="evidence" value="ECO:0007669"/>
    <property type="project" value="InterPro"/>
</dbReference>
<dbReference type="InterPro" id="IPR000182">
    <property type="entry name" value="GNAT_dom"/>
</dbReference>
<dbReference type="PROSITE" id="PS51186">
    <property type="entry name" value="GNAT"/>
    <property type="match status" value="1"/>
</dbReference>
<dbReference type="InterPro" id="IPR016181">
    <property type="entry name" value="Acyl_CoA_acyltransferase"/>
</dbReference>
<dbReference type="AlphaFoldDB" id="A0A8J7KTN8"/>
<proteinExistence type="predicted"/>
<sequence length="139" mass="15654">MNVTYSHSISLKDYNTLRDSAGWQKLPERQAQKGIDHSVFLVSAIVEDKTVGMARLVTDGGCVAIILDVVVLPTYQKMGIGKTMIERIMSYIDNNLEAGELMYVCLMSAKGKESFYRKFGFEERPNEHVGAGMTKWVRK</sequence>
<evidence type="ECO:0000313" key="2">
    <source>
        <dbReference type="EMBL" id="MBH1941586.1"/>
    </source>
</evidence>
<name>A0A8J7KTN8_9FIRM</name>
<reference evidence="2" key="1">
    <citation type="submission" date="2020-12" db="EMBL/GenBank/DDBJ databases">
        <title>M. sibirica DSM 26468T genome.</title>
        <authorList>
            <person name="Thieme N."/>
            <person name="Rettenmaier R."/>
            <person name="Zverlov V."/>
            <person name="Liebl W."/>
        </authorList>
    </citation>
    <scope>NUCLEOTIDE SEQUENCE</scope>
    <source>
        <strain evidence="2">DSM 26468</strain>
    </source>
</reference>
<dbReference type="PANTHER" id="PTHR43233">
    <property type="entry name" value="FAMILY N-ACETYLTRANSFERASE, PUTATIVE (AFU_ORTHOLOGUE AFUA_6G03350)-RELATED"/>
    <property type="match status" value="1"/>
</dbReference>
<comment type="caution">
    <text evidence="2">The sequence shown here is derived from an EMBL/GenBank/DDBJ whole genome shotgun (WGS) entry which is preliminary data.</text>
</comment>
<dbReference type="Pfam" id="PF13508">
    <property type="entry name" value="Acetyltransf_7"/>
    <property type="match status" value="1"/>
</dbReference>
<dbReference type="RefSeq" id="WP_197661829.1">
    <property type="nucleotide sequence ID" value="NZ_JAEAGR010000012.1"/>
</dbReference>
<dbReference type="EMBL" id="JAEAGR010000012">
    <property type="protein sequence ID" value="MBH1941586.1"/>
    <property type="molecule type" value="Genomic_DNA"/>
</dbReference>
<dbReference type="Proteomes" id="UP000623269">
    <property type="component" value="Unassembled WGS sequence"/>
</dbReference>
<dbReference type="InterPro" id="IPR053144">
    <property type="entry name" value="Acetyltransferase_Butenolide"/>
</dbReference>
<protein>
    <submittedName>
        <fullName evidence="2">GNAT family N-acetyltransferase</fullName>
    </submittedName>
</protein>
<gene>
    <name evidence="2" type="ORF">I5677_11845</name>
</gene>